<organism evidence="1 2">
    <name type="scientific">Camellia lanceoleosa</name>
    <dbReference type="NCBI Taxonomy" id="1840588"/>
    <lineage>
        <taxon>Eukaryota</taxon>
        <taxon>Viridiplantae</taxon>
        <taxon>Streptophyta</taxon>
        <taxon>Embryophyta</taxon>
        <taxon>Tracheophyta</taxon>
        <taxon>Spermatophyta</taxon>
        <taxon>Magnoliopsida</taxon>
        <taxon>eudicotyledons</taxon>
        <taxon>Gunneridae</taxon>
        <taxon>Pentapetalae</taxon>
        <taxon>asterids</taxon>
        <taxon>Ericales</taxon>
        <taxon>Theaceae</taxon>
        <taxon>Camellia</taxon>
    </lineage>
</organism>
<comment type="caution">
    <text evidence="1">The sequence shown here is derived from an EMBL/GenBank/DDBJ whole genome shotgun (WGS) entry which is preliminary data.</text>
</comment>
<dbReference type="EMBL" id="CM045768">
    <property type="protein sequence ID" value="KAI7983806.1"/>
    <property type="molecule type" value="Genomic_DNA"/>
</dbReference>
<proteinExistence type="predicted"/>
<dbReference type="Proteomes" id="UP001060215">
    <property type="component" value="Chromosome 11"/>
</dbReference>
<evidence type="ECO:0000313" key="1">
    <source>
        <dbReference type="EMBL" id="KAI7983806.1"/>
    </source>
</evidence>
<name>A0ACC0F6X9_9ERIC</name>
<sequence length="242" mass="27284">MAYLFFHRSALTNLWYSNHRSSTVLDLPDLVLSLLDFPPWSPSSEWKVASVLGSRIVAWATSLISRRSSPPHSMTPTPTLGGLTSPKIVVDDAKRTNDSLSQEVTRLRQQVENLTLKAQLQEVELEAVKEVIKSLTAGNRSSGQSRQGQSETTTRNGGRTKEGDSHNDNEWVVQDKPGVYITRTSLPGGVKDLTRVRFSRRRFSEKQAEQWWAENRARVYEQYNARLTSQVWGLGVRTADID</sequence>
<evidence type="ECO:0000313" key="2">
    <source>
        <dbReference type="Proteomes" id="UP001060215"/>
    </source>
</evidence>
<gene>
    <name evidence="1" type="ORF">LOK49_LG15G02239</name>
</gene>
<protein>
    <submittedName>
        <fullName evidence="1">Protein Brevis radix-like 4</fullName>
    </submittedName>
</protein>
<accession>A0ACC0F6X9</accession>
<reference evidence="1 2" key="1">
    <citation type="journal article" date="2022" name="Plant J.">
        <title>Chromosome-level genome of Camellia lanceoleosa provides a valuable resource for understanding genome evolution and self-incompatibility.</title>
        <authorList>
            <person name="Gong W."/>
            <person name="Xiao S."/>
            <person name="Wang L."/>
            <person name="Liao Z."/>
            <person name="Chang Y."/>
            <person name="Mo W."/>
            <person name="Hu G."/>
            <person name="Li W."/>
            <person name="Zhao G."/>
            <person name="Zhu H."/>
            <person name="Hu X."/>
            <person name="Ji K."/>
            <person name="Xiang X."/>
            <person name="Song Q."/>
            <person name="Yuan D."/>
            <person name="Jin S."/>
            <person name="Zhang L."/>
        </authorList>
    </citation>
    <scope>NUCLEOTIDE SEQUENCE [LARGE SCALE GENOMIC DNA]</scope>
    <source>
        <strain evidence="1">SQ_2022a</strain>
    </source>
</reference>
<keyword evidence="2" id="KW-1185">Reference proteome</keyword>